<keyword evidence="8" id="KW-1185">Reference proteome</keyword>
<protein>
    <submittedName>
        <fullName evidence="7">Vacuolar amino acid transporter YPQ1</fullName>
    </submittedName>
</protein>
<dbReference type="EMBL" id="JANAVB010030220">
    <property type="protein sequence ID" value="KAJ6813646.1"/>
    <property type="molecule type" value="Genomic_DNA"/>
</dbReference>
<evidence type="ECO:0000256" key="6">
    <source>
        <dbReference type="SAM" id="Phobius"/>
    </source>
</evidence>
<dbReference type="GO" id="GO:0015174">
    <property type="term" value="F:basic amino acid transmembrane transporter activity"/>
    <property type="evidence" value="ECO:0007669"/>
    <property type="project" value="UniProtKB-ARBA"/>
</dbReference>
<dbReference type="PANTHER" id="PTHR16201">
    <property type="entry name" value="SEVEN TRANSMEMBRANE PROTEIN 1-RELATED"/>
    <property type="match status" value="1"/>
</dbReference>
<keyword evidence="3 6" id="KW-1133">Transmembrane helix</keyword>
<evidence type="ECO:0000256" key="1">
    <source>
        <dbReference type="ARBA" id="ARBA00004141"/>
    </source>
</evidence>
<dbReference type="FunFam" id="1.20.1280.290:FF:000009">
    <property type="entry name" value="PQ loop repeat family protein"/>
    <property type="match status" value="1"/>
</dbReference>
<evidence type="ECO:0000256" key="5">
    <source>
        <dbReference type="SAM" id="MobiDB-lite"/>
    </source>
</evidence>
<dbReference type="Pfam" id="PF04193">
    <property type="entry name" value="PQ-loop"/>
    <property type="match status" value="2"/>
</dbReference>
<feature type="region of interest" description="Disordered" evidence="5">
    <location>
        <begin position="140"/>
        <end position="169"/>
    </location>
</feature>
<reference evidence="7" key="2">
    <citation type="submission" date="2023-04" db="EMBL/GenBank/DDBJ databases">
        <authorList>
            <person name="Bruccoleri R.E."/>
            <person name="Oakeley E.J."/>
            <person name="Faust A.-M."/>
            <person name="Dessus-Babus S."/>
            <person name="Altorfer M."/>
            <person name="Burckhardt D."/>
            <person name="Oertli M."/>
            <person name="Naumann U."/>
            <person name="Petersen F."/>
            <person name="Wong J."/>
        </authorList>
    </citation>
    <scope>NUCLEOTIDE SEQUENCE</scope>
    <source>
        <strain evidence="7">GSM-AAB239-AS_SAM_17_03QT</strain>
        <tissue evidence="7">Leaf</tissue>
    </source>
</reference>
<gene>
    <name evidence="7" type="ORF">M6B38_142490</name>
</gene>
<evidence type="ECO:0000256" key="4">
    <source>
        <dbReference type="ARBA" id="ARBA00023136"/>
    </source>
</evidence>
<accession>A0AAX6FBE8</accession>
<keyword evidence="4 6" id="KW-0472">Membrane</keyword>
<feature type="transmembrane region" description="Helical" evidence="6">
    <location>
        <begin position="74"/>
        <end position="96"/>
    </location>
</feature>
<dbReference type="AlphaFoldDB" id="A0AAX6FBE8"/>
<dbReference type="Gene3D" id="1.20.1280.290">
    <property type="match status" value="2"/>
</dbReference>
<feature type="region of interest" description="Disordered" evidence="5">
    <location>
        <begin position="204"/>
        <end position="229"/>
    </location>
</feature>
<dbReference type="InterPro" id="IPR006603">
    <property type="entry name" value="PQ-loop_rpt"/>
</dbReference>
<dbReference type="PANTHER" id="PTHR16201:SF45">
    <property type="entry name" value="PQ-LOOP REPEAT FAMILY PROTEIN _ TRANSMEMBRANE FAMILY PROTEIN"/>
    <property type="match status" value="1"/>
</dbReference>
<evidence type="ECO:0000313" key="7">
    <source>
        <dbReference type="EMBL" id="KAJ6813646.1"/>
    </source>
</evidence>
<dbReference type="InterPro" id="IPR051415">
    <property type="entry name" value="LAAT-1"/>
</dbReference>
<feature type="transmembrane region" description="Helical" evidence="6">
    <location>
        <begin position="345"/>
        <end position="368"/>
    </location>
</feature>
<proteinExistence type="predicted"/>
<dbReference type="FunFam" id="1.20.1280.290:FF:000012">
    <property type="entry name" value="Vacuolar membrane PQ loop repeat protein"/>
    <property type="match status" value="1"/>
</dbReference>
<dbReference type="Proteomes" id="UP001140949">
    <property type="component" value="Unassembled WGS sequence"/>
</dbReference>
<feature type="transmembrane region" description="Helical" evidence="6">
    <location>
        <begin position="283"/>
        <end position="302"/>
    </location>
</feature>
<feature type="compositionally biased region" description="Basic and acidic residues" evidence="5">
    <location>
        <begin position="141"/>
        <end position="157"/>
    </location>
</feature>
<evidence type="ECO:0000313" key="8">
    <source>
        <dbReference type="Proteomes" id="UP001140949"/>
    </source>
</evidence>
<evidence type="ECO:0000256" key="2">
    <source>
        <dbReference type="ARBA" id="ARBA00022692"/>
    </source>
</evidence>
<comment type="caution">
    <text evidence="7">The sequence shown here is derived from an EMBL/GenBank/DDBJ whole genome shotgun (WGS) entry which is preliminary data.</text>
</comment>
<dbReference type="GO" id="GO:0098852">
    <property type="term" value="C:lytic vacuole membrane"/>
    <property type="evidence" value="ECO:0007669"/>
    <property type="project" value="UniProtKB-ARBA"/>
</dbReference>
<reference evidence="7" key="1">
    <citation type="journal article" date="2023" name="GigaByte">
        <title>Genome assembly of the bearded iris, Iris pallida Lam.</title>
        <authorList>
            <person name="Bruccoleri R.E."/>
            <person name="Oakeley E.J."/>
            <person name="Faust A.M.E."/>
            <person name="Altorfer M."/>
            <person name="Dessus-Babus S."/>
            <person name="Burckhardt D."/>
            <person name="Oertli M."/>
            <person name="Naumann U."/>
            <person name="Petersen F."/>
            <person name="Wong J."/>
        </authorList>
    </citation>
    <scope>NUCLEOTIDE SEQUENCE</scope>
    <source>
        <strain evidence="7">GSM-AAB239-AS_SAM_17_03QT</strain>
    </source>
</reference>
<evidence type="ECO:0000256" key="3">
    <source>
        <dbReference type="ARBA" id="ARBA00022989"/>
    </source>
</evidence>
<feature type="transmembrane region" description="Helical" evidence="6">
    <location>
        <begin position="102"/>
        <end position="122"/>
    </location>
</feature>
<organism evidence="7 8">
    <name type="scientific">Iris pallida</name>
    <name type="common">Sweet iris</name>
    <dbReference type="NCBI Taxonomy" id="29817"/>
    <lineage>
        <taxon>Eukaryota</taxon>
        <taxon>Viridiplantae</taxon>
        <taxon>Streptophyta</taxon>
        <taxon>Embryophyta</taxon>
        <taxon>Tracheophyta</taxon>
        <taxon>Spermatophyta</taxon>
        <taxon>Magnoliopsida</taxon>
        <taxon>Liliopsida</taxon>
        <taxon>Asparagales</taxon>
        <taxon>Iridaceae</taxon>
        <taxon>Iridoideae</taxon>
        <taxon>Irideae</taxon>
        <taxon>Iris</taxon>
    </lineage>
</organism>
<comment type="subcellular location">
    <subcellularLocation>
        <location evidence="1">Membrane</location>
        <topology evidence="1">Multi-pass membrane protein</topology>
    </subcellularLocation>
</comment>
<keyword evidence="2 6" id="KW-0812">Transmembrane</keyword>
<sequence length="393" mass="43220">MRKRMASSSSSSSCSLEKNGCVAWVEKYFKDCVCDVRTEVSFGLGLVSLICWGIAEIPQIVTNFQTKSGHGVSLALLLTWVVGDIFNLVGCLLEPVTLPTQYYTALLYTTTTVVLLIQTLYYDYFVRWWKRKSFGVTSEVQEERKASTPKREAREDPTEPIPTTASSISTPQTDVYYRSARSLANSGSSPYGAYYLGSGPSRIGGAAHDSSSDEEAGSPPPPKASRAKRITSRSVGYGTFILGSASLPFQAKGFMDASMFLYANNVLQGTVMKEIEANPFGRILGWIMAAIYMGGRLPQIYLNIKRGNVEGLNPLMFIFALIANATYVGSILVRSVELDRIKANAPWLLDAIVCVLLDLLIIIQFAYYKIVHKRAASHEDSYGGYESVEKSTV</sequence>
<dbReference type="SMART" id="SM00679">
    <property type="entry name" value="CTNS"/>
    <property type="match status" value="2"/>
</dbReference>
<feature type="transmembrane region" description="Helical" evidence="6">
    <location>
        <begin position="235"/>
        <end position="263"/>
    </location>
</feature>
<feature type="transmembrane region" description="Helical" evidence="6">
    <location>
        <begin position="314"/>
        <end position="333"/>
    </location>
</feature>
<name>A0AAX6FBE8_IRIPA</name>